<feature type="compositionally biased region" description="Acidic residues" evidence="2">
    <location>
        <begin position="1453"/>
        <end position="1470"/>
    </location>
</feature>
<dbReference type="InterPro" id="IPR015915">
    <property type="entry name" value="Kelch-typ_b-propeller"/>
</dbReference>
<feature type="compositionally biased region" description="Low complexity" evidence="2">
    <location>
        <begin position="589"/>
        <end position="614"/>
    </location>
</feature>
<name>A0A1Q9DTH7_SYMMI</name>
<feature type="compositionally biased region" description="Basic and acidic residues" evidence="2">
    <location>
        <begin position="687"/>
        <end position="713"/>
    </location>
</feature>
<protein>
    <submittedName>
        <fullName evidence="3">Uncharacterized protein</fullName>
    </submittedName>
</protein>
<dbReference type="GO" id="GO:0000278">
    <property type="term" value="P:mitotic cell cycle"/>
    <property type="evidence" value="ECO:0007669"/>
    <property type="project" value="TreeGrafter"/>
</dbReference>
<organism evidence="3 4">
    <name type="scientific">Symbiodinium microadriaticum</name>
    <name type="common">Dinoflagellate</name>
    <name type="synonym">Zooxanthella microadriatica</name>
    <dbReference type="NCBI Taxonomy" id="2951"/>
    <lineage>
        <taxon>Eukaryota</taxon>
        <taxon>Sar</taxon>
        <taxon>Alveolata</taxon>
        <taxon>Dinophyceae</taxon>
        <taxon>Suessiales</taxon>
        <taxon>Symbiodiniaceae</taxon>
        <taxon>Symbiodinium</taxon>
    </lineage>
</organism>
<feature type="compositionally biased region" description="Low complexity" evidence="2">
    <location>
        <begin position="677"/>
        <end position="686"/>
    </location>
</feature>
<dbReference type="GO" id="GO:0000922">
    <property type="term" value="C:spindle pole"/>
    <property type="evidence" value="ECO:0007669"/>
    <property type="project" value="TreeGrafter"/>
</dbReference>
<feature type="region of interest" description="Disordered" evidence="2">
    <location>
        <begin position="1982"/>
        <end position="2026"/>
    </location>
</feature>
<feature type="compositionally biased region" description="Basic and acidic residues" evidence="2">
    <location>
        <begin position="615"/>
        <end position="626"/>
    </location>
</feature>
<dbReference type="EMBL" id="LSRX01000394">
    <property type="protein sequence ID" value="OLP98486.1"/>
    <property type="molecule type" value="Genomic_DNA"/>
</dbReference>
<dbReference type="InterPro" id="IPR051185">
    <property type="entry name" value="ASPM"/>
</dbReference>
<feature type="compositionally biased region" description="Low complexity" evidence="2">
    <location>
        <begin position="43"/>
        <end position="53"/>
    </location>
</feature>
<feature type="region of interest" description="Disordered" evidence="2">
    <location>
        <begin position="361"/>
        <end position="385"/>
    </location>
</feature>
<keyword evidence="1" id="KW-0175">Coiled coil</keyword>
<dbReference type="OrthoDB" id="421780at2759"/>
<feature type="region of interest" description="Disordered" evidence="2">
    <location>
        <begin position="1"/>
        <end position="91"/>
    </location>
</feature>
<dbReference type="Proteomes" id="UP000186817">
    <property type="component" value="Unassembled WGS sequence"/>
</dbReference>
<dbReference type="PANTHER" id="PTHR22706:SF2">
    <property type="entry name" value="SFI1 SPINDLE BODY DOMAIN-CONTAINING PROTEIN"/>
    <property type="match status" value="1"/>
</dbReference>
<dbReference type="SUPFAM" id="SSF50965">
    <property type="entry name" value="Galactose oxidase, central domain"/>
    <property type="match status" value="1"/>
</dbReference>
<dbReference type="Gene3D" id="1.20.5.190">
    <property type="match status" value="7"/>
</dbReference>
<dbReference type="Gene3D" id="2.120.10.80">
    <property type="entry name" value="Kelch-type beta propeller"/>
    <property type="match status" value="1"/>
</dbReference>
<evidence type="ECO:0000256" key="2">
    <source>
        <dbReference type="SAM" id="MobiDB-lite"/>
    </source>
</evidence>
<feature type="region of interest" description="Disordered" evidence="2">
    <location>
        <begin position="105"/>
        <end position="150"/>
    </location>
</feature>
<feature type="compositionally biased region" description="Pro residues" evidence="2">
    <location>
        <begin position="2017"/>
        <end position="2026"/>
    </location>
</feature>
<feature type="compositionally biased region" description="Acidic residues" evidence="2">
    <location>
        <begin position="1548"/>
        <end position="1563"/>
    </location>
</feature>
<dbReference type="InterPro" id="IPR000048">
    <property type="entry name" value="IQ_motif_EF-hand-BS"/>
</dbReference>
<dbReference type="InterPro" id="IPR011043">
    <property type="entry name" value="Gal_Oxase/kelch_b-propeller"/>
</dbReference>
<feature type="compositionally biased region" description="Basic and acidic residues" evidence="2">
    <location>
        <begin position="105"/>
        <end position="123"/>
    </location>
</feature>
<feature type="region of interest" description="Disordered" evidence="2">
    <location>
        <begin position="544"/>
        <end position="1491"/>
    </location>
</feature>
<dbReference type="GO" id="GO:0005516">
    <property type="term" value="F:calmodulin binding"/>
    <property type="evidence" value="ECO:0007669"/>
    <property type="project" value="TreeGrafter"/>
</dbReference>
<dbReference type="PANTHER" id="PTHR22706">
    <property type="entry name" value="ASSEMBLY FACTOR FOR SPINDLE MICROTUBULES"/>
    <property type="match status" value="1"/>
</dbReference>
<feature type="coiled-coil region" evidence="1">
    <location>
        <begin position="2412"/>
        <end position="2547"/>
    </location>
</feature>
<dbReference type="SMART" id="SM00015">
    <property type="entry name" value="IQ"/>
    <property type="match status" value="14"/>
</dbReference>
<dbReference type="GO" id="GO:0007051">
    <property type="term" value="P:spindle organization"/>
    <property type="evidence" value="ECO:0007669"/>
    <property type="project" value="TreeGrafter"/>
</dbReference>
<dbReference type="OMA" id="FEVEMHE"/>
<evidence type="ECO:0000313" key="3">
    <source>
        <dbReference type="EMBL" id="OLP98486.1"/>
    </source>
</evidence>
<reference evidence="3 4" key="1">
    <citation type="submission" date="2016-02" db="EMBL/GenBank/DDBJ databases">
        <title>Genome analysis of coral dinoflagellate symbionts highlights evolutionary adaptations to a symbiotic lifestyle.</title>
        <authorList>
            <person name="Aranda M."/>
            <person name="Li Y."/>
            <person name="Liew Y.J."/>
            <person name="Baumgarten S."/>
            <person name="Simakov O."/>
            <person name="Wilson M."/>
            <person name="Piel J."/>
            <person name="Ashoor H."/>
            <person name="Bougouffa S."/>
            <person name="Bajic V.B."/>
            <person name="Ryu T."/>
            <person name="Ravasi T."/>
            <person name="Bayer T."/>
            <person name="Micklem G."/>
            <person name="Kim H."/>
            <person name="Bhak J."/>
            <person name="Lajeunesse T.C."/>
            <person name="Voolstra C.R."/>
        </authorList>
    </citation>
    <scope>NUCLEOTIDE SEQUENCE [LARGE SCALE GENOMIC DNA]</scope>
    <source>
        <strain evidence="3 4">CCMP2467</strain>
    </source>
</reference>
<feature type="compositionally biased region" description="Basic and acidic residues" evidence="2">
    <location>
        <begin position="1438"/>
        <end position="1452"/>
    </location>
</feature>
<evidence type="ECO:0000313" key="4">
    <source>
        <dbReference type="Proteomes" id="UP000186817"/>
    </source>
</evidence>
<evidence type="ECO:0000256" key="1">
    <source>
        <dbReference type="SAM" id="Coils"/>
    </source>
</evidence>
<feature type="compositionally biased region" description="Basic and acidic residues" evidence="2">
    <location>
        <begin position="1344"/>
        <end position="1355"/>
    </location>
</feature>
<gene>
    <name evidence="3" type="ORF">AK812_SmicGene19042</name>
</gene>
<dbReference type="PROSITE" id="PS50096">
    <property type="entry name" value="IQ"/>
    <property type="match status" value="14"/>
</dbReference>
<feature type="compositionally biased region" description="Polar residues" evidence="2">
    <location>
        <begin position="630"/>
        <end position="643"/>
    </location>
</feature>
<feature type="region of interest" description="Disordered" evidence="2">
    <location>
        <begin position="1548"/>
        <end position="1571"/>
    </location>
</feature>
<keyword evidence="4" id="KW-1185">Reference proteome</keyword>
<feature type="compositionally biased region" description="Basic and acidic residues" evidence="2">
    <location>
        <begin position="134"/>
        <end position="150"/>
    </location>
</feature>
<comment type="caution">
    <text evidence="3">The sequence shown here is derived from an EMBL/GenBank/DDBJ whole genome shotgun (WGS) entry which is preliminary data.</text>
</comment>
<proteinExistence type="predicted"/>
<accession>A0A1Q9DTH7</accession>
<dbReference type="GO" id="GO:0051295">
    <property type="term" value="P:establishment of meiotic spindle localization"/>
    <property type="evidence" value="ECO:0007669"/>
    <property type="project" value="TreeGrafter"/>
</dbReference>
<dbReference type="Pfam" id="PF00612">
    <property type="entry name" value="IQ"/>
    <property type="match status" value="14"/>
</dbReference>
<feature type="compositionally biased region" description="Basic residues" evidence="2">
    <location>
        <begin position="2006"/>
        <end position="2015"/>
    </location>
</feature>
<sequence length="2555" mass="276400">MNPRDKQSVFGILLGTSGASSEASVKDMDSPLASAKAEGREGPGSPSKSAAAKGGRGAEENSPRPKPRGGGEGEAPTEQKEFPLQQEKVFDRLYARHEDRKLRLAEARQKEKEEQQFDFRPRLELSQAGPAAEASKRLHEGVAKKRQAREDLQQKYEEEFRLLHPFRPELQAAEKPWQNREEWLQDQEQWKRKRNERRAGKLQEKLDEEAQYLSSNNLHRGAQADPQAVGKRLFHAAKKREVQLQKLRAKHLAEEDEAVVNSLHRKLDKSAEAAEKVGRVVDRLYGQDRQEREQRQEQRRMKKRLAERAETSLLEAMSVHSPVDLPCDGLFQDIRDKTSLKLEQDRRLECLQSFLEDAEAGLYTTPQPEGGRKAADDDDNDGEPQLWSAKRWLTRKKASPKVFQPTVSNRFGTGVGREHTYKPSWRSAYSSTEDFEVEMHEVWVLLLGIAGQGPLTSASPVIGHIKEGLQMVLDVLTAAEEGLTDRETTQLVEERLLQCYASIDPPISSGGGGKKELRDLRAALMDLRSRALNADPAALRRFAANQASGKADKPPQAKVPGAGRELPCYGTRSHSPARRDPAPRPPPRAASARRQPSSAPTLPVTPRARAPPATARRDASPARERLVQVLTPSGASKSPSRQAKQLKAPGSSASPRRPPEARPGTTASKSVGRLEAAPRAAQPSRPAKTEPPRRQMERKPPARNTDKEAEKSGEAPTEFDPGQELAATKIQSRVRGKHARREVEDKRQAARAARARQDSEDVEEMDPSPSSGGFDREQELAATKIQSRIRGKHARREVEDKRQAARAARARQDSEDVEEMDPSPSSGGFDREQELAATKIQSRIRGKHARREVEDKRQAARAARARQDSEDVEEMDPSPSSGGFDREQELAATKIQSRIRGKHARREVEDKRQAARAARARQDSEDVEEMDPSPSSGGFDREQELAATKIQSRIRGKHARREVEDKRQAARAARARQDSEDVEEMDPSPSSGGFDREQELAATKIQSRIRGKHARREVEDKRQAARAARARQDSEDVEEMDPSPSSGGFDREQELAATKIQSRIRGKHARREVEDKRQAARAARARQDSEDVEEMDPSPSSGGFDREQELAATKIQSRIRGKHARREVEDKRQAARAARARQDSEDVEEMDPSPSSGGFDREQELAATKIQSRIRGKHARREVEDKRQAARAARARQDSEDVEEMDPSPSSGGFDREQELAATKIQSRIRGKHARREVEDKRQAARAARARQDSEDVEEMDPSPSSGGFDREQELAATKIQSRIRGKHARREVEDKRQAARAARARQDSEDVEEMDPSPSNGGFDREQELAATKIQSRIRGKQARREVEKKRQAEPEALAEDGEASDQSFGAPSHEQELAATKIQSQVRGKQARREVQLRKQKTWLPLDETPSGVSPSDREQELAATKIQSRVRGKQARREVEKRREARRSESDEEEDEDFKVDEEEDGSASERAAESEGEASMPSSRAAEAASLEVGVAAAALSLEAPRSSAKAVREAEQWCTNNGIDISIHTEPQVFNQWWQEQDYENDDDNDDGDDDEDGNNTGAKGGLFGGGASAEAAPAVPACLGLSAQAVVVAAAAVAAVAAVDVVVIGTGLEQAPSLSPKPLGGGSGGGLSGVFGGASAGSGLSGAFGGGASSGSGLFGGGSSSSTASPFGGGWRLFRFHRLAICDRCLNRLGTLWRRSFCKLDGLTIRGRFDRLRLVRWRRLLELERIALWRSVRGLGPVRSLRRRCLIWLRFVWRRVLQLHGIAVRRGLDAQQRLDAAILFPSAGRVTEFCFAGGSSASTASPFATGASTGSGLFGGGASASSTASPFGGASTGSGLFGGGASSSSSASPFGGASAGSGLSGAFGGGASSGSGLFGGGSSSSTASPFGGGSSSSGLFASGGSSSSSAPLGSALSGSELLGAGTDGATGANGSGFGALGASTAGGLSGILGGSEPGSQAAASASASAGAAGAVAKSAAKEHGEPLHEGYNPQPEGPSRGRRWRRKGAKPPSPEPPPAEPGARVVWLLGNRCVELLLPSGEVRCSVLAADIKAGSRSVATSVPGRFYVLENGSSRIWQVELGKGAWPLCDETEARRFRASLGSRFVSCGPDGQWLLVTGTPHHGAHSPWLFDLETQRWRALPAAPHAILSSAVAVQPDGLEVTILGGWSKMSSCHGHVQRLSLLGSGAKGKRSGGFWAVLDGQLPWRRPGAGAFLEDGRLLVSLGWMECEGAVGTQSFRLLPRNGAAQRARSSSSRLVALSGGARPVVEELAVLPLADSFENLGQIFDLGGSLACVGRDHVQAFDMTAGTWQRWPLPAELAVDGSSSWAKHCGSWAVALEAAPEAATAPAKSGPATGTDRPPPVVAVQAPRLTDEEQKLVDELFRNWEGRISQHAKSVKAASTAALEMEREYTDLHEKVQVLKEEREDLMRKQEGAQGSMQLIREQQDLLAKLLEQLETQLDLGSTLKTPRSTIRLEDRAAALESQLGDLTQQVRELADATVAFEAEGGGDPLDQVAHLLAAHSSELDAVQERLDATEKKLKIVEGYV</sequence>
<feature type="compositionally biased region" description="Basic and acidic residues" evidence="2">
    <location>
        <begin position="1985"/>
        <end position="1994"/>
    </location>
</feature>